<feature type="transmembrane region" description="Helical" evidence="6">
    <location>
        <begin position="21"/>
        <end position="43"/>
    </location>
</feature>
<evidence type="ECO:0000256" key="1">
    <source>
        <dbReference type="ARBA" id="ARBA00004141"/>
    </source>
</evidence>
<accession>A0ABV9M6L0</accession>
<evidence type="ECO:0000256" key="6">
    <source>
        <dbReference type="SAM" id="Phobius"/>
    </source>
</evidence>
<reference evidence="9" key="1">
    <citation type="journal article" date="2019" name="Int. J. Syst. Evol. Microbiol.">
        <title>The Global Catalogue of Microorganisms (GCM) 10K type strain sequencing project: providing services to taxonomists for standard genome sequencing and annotation.</title>
        <authorList>
            <consortium name="The Broad Institute Genomics Platform"/>
            <consortium name="The Broad Institute Genome Sequencing Center for Infectious Disease"/>
            <person name="Wu L."/>
            <person name="Ma J."/>
        </authorList>
    </citation>
    <scope>NUCLEOTIDE SEQUENCE [LARGE SCALE GENOMIC DNA]</scope>
    <source>
        <strain evidence="9">CGMCC 1.19061</strain>
    </source>
</reference>
<evidence type="ECO:0000256" key="5">
    <source>
        <dbReference type="ARBA" id="ARBA00023136"/>
    </source>
</evidence>
<feature type="transmembrane region" description="Helical" evidence="6">
    <location>
        <begin position="49"/>
        <end position="68"/>
    </location>
</feature>
<dbReference type="Proteomes" id="UP001596026">
    <property type="component" value="Unassembled WGS sequence"/>
</dbReference>
<gene>
    <name evidence="8" type="ORF">ACFO3L_09100</name>
</gene>
<comment type="subcellular location">
    <subcellularLocation>
        <location evidence="1">Membrane</location>
        <topology evidence="1">Multi-pass membrane protein</topology>
    </subcellularLocation>
</comment>
<comment type="caution">
    <text evidence="8">The sequence shown here is derived from an EMBL/GenBank/DDBJ whole genome shotgun (WGS) entry which is preliminary data.</text>
</comment>
<keyword evidence="9" id="KW-1185">Reference proteome</keyword>
<evidence type="ECO:0000259" key="7">
    <source>
        <dbReference type="Pfam" id="PF04138"/>
    </source>
</evidence>
<organism evidence="8 9">
    <name type="scientific">Enterococcus eurekensis</name>
    <dbReference type="NCBI Taxonomy" id="1159753"/>
    <lineage>
        <taxon>Bacteria</taxon>
        <taxon>Bacillati</taxon>
        <taxon>Bacillota</taxon>
        <taxon>Bacilli</taxon>
        <taxon>Lactobacillales</taxon>
        <taxon>Enterococcaceae</taxon>
        <taxon>Enterococcus</taxon>
    </lineage>
</organism>
<feature type="transmembrane region" description="Helical" evidence="6">
    <location>
        <begin position="123"/>
        <end position="142"/>
    </location>
</feature>
<evidence type="ECO:0000313" key="9">
    <source>
        <dbReference type="Proteomes" id="UP001596026"/>
    </source>
</evidence>
<keyword evidence="3 6" id="KW-0812">Transmembrane</keyword>
<dbReference type="EMBL" id="JBHSGT010000056">
    <property type="protein sequence ID" value="MFC4710756.1"/>
    <property type="molecule type" value="Genomic_DNA"/>
</dbReference>
<evidence type="ECO:0000256" key="4">
    <source>
        <dbReference type="ARBA" id="ARBA00022989"/>
    </source>
</evidence>
<keyword evidence="5 6" id="KW-0472">Membrane</keyword>
<dbReference type="Pfam" id="PF04138">
    <property type="entry name" value="GtrA_DPMS_TM"/>
    <property type="match status" value="1"/>
</dbReference>
<sequence length="144" mass="17147">MEILEKRVRMMRILRLLTNKEIILYLVFGVLTTLVNFGVYFFLKSFLEMDMLLANSFAWIFSVLFAYLTNRRWVFDSNVSGITAVSFELIKFVFYRGLSFVIDMLSMLLLIEFLNWKDFYAKLITQVIVVVANFLFSKWLIFKN</sequence>
<comment type="similarity">
    <text evidence="2">Belongs to the GtrA family.</text>
</comment>
<feature type="domain" description="GtrA/DPMS transmembrane" evidence="7">
    <location>
        <begin position="25"/>
        <end position="142"/>
    </location>
</feature>
<evidence type="ECO:0000313" key="8">
    <source>
        <dbReference type="EMBL" id="MFC4710756.1"/>
    </source>
</evidence>
<evidence type="ECO:0000256" key="3">
    <source>
        <dbReference type="ARBA" id="ARBA00022692"/>
    </source>
</evidence>
<feature type="transmembrane region" description="Helical" evidence="6">
    <location>
        <begin position="89"/>
        <end position="111"/>
    </location>
</feature>
<evidence type="ECO:0000256" key="2">
    <source>
        <dbReference type="ARBA" id="ARBA00009399"/>
    </source>
</evidence>
<protein>
    <submittedName>
        <fullName evidence="8">GtrA family protein</fullName>
    </submittedName>
</protein>
<dbReference type="InterPro" id="IPR007267">
    <property type="entry name" value="GtrA_DPMS_TM"/>
</dbReference>
<dbReference type="InterPro" id="IPR051401">
    <property type="entry name" value="GtrA_CellWall_Glycosyl"/>
</dbReference>
<dbReference type="RefSeq" id="WP_379966320.1">
    <property type="nucleotide sequence ID" value="NZ_JBHSGT010000056.1"/>
</dbReference>
<keyword evidence="4 6" id="KW-1133">Transmembrane helix</keyword>
<dbReference type="PANTHER" id="PTHR38459">
    <property type="entry name" value="PROPHAGE BACTOPRENOL-LINKED GLUCOSE TRANSLOCASE HOMOLOG"/>
    <property type="match status" value="1"/>
</dbReference>
<proteinExistence type="inferred from homology"/>
<name>A0ABV9M6L0_9ENTE</name>
<dbReference type="PANTHER" id="PTHR38459:SF5">
    <property type="entry name" value="CELL WALL TEICHOIC ACID GLYCOSYLATION PROTEIN GTCA"/>
    <property type="match status" value="1"/>
</dbReference>